<dbReference type="InterPro" id="IPR027417">
    <property type="entry name" value="P-loop_NTPase"/>
</dbReference>
<comment type="caution">
    <text evidence="2">The sequence shown here is derived from an EMBL/GenBank/DDBJ whole genome shotgun (WGS) entry which is preliminary data.</text>
</comment>
<feature type="domain" description="AAA+ ATPase" evidence="1">
    <location>
        <begin position="174"/>
        <end position="355"/>
    </location>
</feature>
<dbReference type="Gene3D" id="3.40.50.300">
    <property type="entry name" value="P-loop containing nucleotide triphosphate hydrolases"/>
    <property type="match status" value="1"/>
</dbReference>
<dbReference type="SMART" id="SM00382">
    <property type="entry name" value="AAA"/>
    <property type="match status" value="1"/>
</dbReference>
<dbReference type="RefSeq" id="WP_347308930.1">
    <property type="nucleotide sequence ID" value="NZ_JBAJEX010000011.1"/>
</dbReference>
<evidence type="ECO:0000313" key="3">
    <source>
        <dbReference type="Proteomes" id="UP001482231"/>
    </source>
</evidence>
<dbReference type="InterPro" id="IPR034154">
    <property type="entry name" value="TOPRIM_DnaG/twinkle"/>
</dbReference>
<evidence type="ECO:0000259" key="1">
    <source>
        <dbReference type="SMART" id="SM00382"/>
    </source>
</evidence>
<dbReference type="CDD" id="cd01029">
    <property type="entry name" value="TOPRIM_primases"/>
    <property type="match status" value="1"/>
</dbReference>
<proteinExistence type="predicted"/>
<keyword evidence="3" id="KW-1185">Reference proteome</keyword>
<dbReference type="Proteomes" id="UP001482231">
    <property type="component" value="Unassembled WGS sequence"/>
</dbReference>
<evidence type="ECO:0000313" key="2">
    <source>
        <dbReference type="EMBL" id="MEO1767818.1"/>
    </source>
</evidence>
<gene>
    <name evidence="2" type="ORF">V6E02_11405</name>
</gene>
<dbReference type="InterPro" id="IPR003593">
    <property type="entry name" value="AAA+_ATPase"/>
</dbReference>
<reference evidence="2 3" key="1">
    <citation type="submission" date="2024-02" db="EMBL/GenBank/DDBJ databases">
        <title>New thermophilic sulfur-oxidizing bacteria from a hot springs of the Uzon caldera (Kamchatka, Russia).</title>
        <authorList>
            <person name="Dukat A.M."/>
            <person name="Elcheninov A.G."/>
            <person name="Frolov E.N."/>
        </authorList>
    </citation>
    <scope>NUCLEOTIDE SEQUENCE [LARGE SCALE GENOMIC DNA]</scope>
    <source>
        <strain evidence="2 3">AK1</strain>
    </source>
</reference>
<sequence>MPGLPFPATLEMIDEHGRKSALAGGVKAAGFWATGPLPASGRVVLAEGVATALSIAQALGEPVAAALSVGNLKRAGESIKAARPGIELVIAADLAEGGKPHPQAIEAARALSCPLVAPPAEMDKGADFNDLHVKQGLEAVREVFESIEDDIAITRAFDLPMEPVRWLWDGWLPRGMLALLAGAPGCGKSTLAMAFAATVSSGGRWPDGARADAADVVIWSGEDDPKRTLKPRLAAAGADLRRCHFVESTNDAEGPRPFDPATDMPRLARALTRIRPALLILDPIVSAVTGDSHKNAEVRRGLAPVVELAEKLDCAVLGITHTSKGTSGREPWERVTGSLAFAALARLVLFATTNRNAEENDLPPRLLARVKSNIGPDFGGFGYDIALTEAAPGIPASRVEWLHAVEGEARAIIAQAEKWNDPADGEGGELEEAKRFLTDLLTDGPMAAKEVKADADGAGFAWRTIHRAADALGVEKRKEGGAFGGKGAVWRWYLPQDAKDATRCQPAKLASCGQVGILCNKPAPADPDRESF</sequence>
<dbReference type="InterPro" id="IPR006171">
    <property type="entry name" value="TOPRIM_dom"/>
</dbReference>
<dbReference type="Pfam" id="PF13481">
    <property type="entry name" value="AAA_25"/>
    <property type="match status" value="1"/>
</dbReference>
<organism evidence="2 3">
    <name type="scientific">Thiobacter aerophilum</name>
    <dbReference type="NCBI Taxonomy" id="3121275"/>
    <lineage>
        <taxon>Bacteria</taxon>
        <taxon>Pseudomonadati</taxon>
        <taxon>Pseudomonadota</taxon>
        <taxon>Betaproteobacteria</taxon>
        <taxon>Burkholderiales</taxon>
        <taxon>Thiobacteraceae</taxon>
        <taxon>Thiobacter</taxon>
    </lineage>
</organism>
<dbReference type="Pfam" id="PF13362">
    <property type="entry name" value="Toprim_3"/>
    <property type="match status" value="1"/>
</dbReference>
<protein>
    <submittedName>
        <fullName evidence="2">AAA family ATPase</fullName>
    </submittedName>
</protein>
<dbReference type="EMBL" id="JBAJEX010000011">
    <property type="protein sequence ID" value="MEO1767818.1"/>
    <property type="molecule type" value="Genomic_DNA"/>
</dbReference>
<dbReference type="SUPFAM" id="SSF52540">
    <property type="entry name" value="P-loop containing nucleoside triphosphate hydrolases"/>
    <property type="match status" value="1"/>
</dbReference>
<accession>A0ABV0EJ90</accession>
<name>A0ABV0EJ90_9BURK</name>